<dbReference type="InterPro" id="IPR037151">
    <property type="entry name" value="AlkB-like_sf"/>
</dbReference>
<dbReference type="AlphaFoldDB" id="A0AAV7HFR8"/>
<name>A0AAV7HFR8_DENCH</name>
<evidence type="ECO:0000313" key="3">
    <source>
        <dbReference type="EMBL" id="KAH0466959.1"/>
    </source>
</evidence>
<dbReference type="GO" id="GO:0006402">
    <property type="term" value="P:mRNA catabolic process"/>
    <property type="evidence" value="ECO:0007669"/>
    <property type="project" value="InterPro"/>
</dbReference>
<accession>A0AAV7HFR8</accession>
<evidence type="ECO:0000313" key="2">
    <source>
        <dbReference type="EMBL" id="KAH0466774.1"/>
    </source>
</evidence>
<protein>
    <submittedName>
        <fullName evidence="3">Uncharacterized protein</fullName>
    </submittedName>
</protein>
<dbReference type="EMBL" id="JAGFBR010000005">
    <property type="protein sequence ID" value="KAH0466959.1"/>
    <property type="molecule type" value="Genomic_DNA"/>
</dbReference>
<dbReference type="PANTHER" id="PTHR31447:SF1">
    <property type="entry name" value="OS06G0138200 PROTEIN"/>
    <property type="match status" value="1"/>
</dbReference>
<dbReference type="Gene3D" id="2.60.120.590">
    <property type="entry name" value="Alpha-ketoglutarate-dependent dioxygenase AlkB-like"/>
    <property type="match status" value="1"/>
</dbReference>
<dbReference type="GO" id="GO:0032451">
    <property type="term" value="F:demethylase activity"/>
    <property type="evidence" value="ECO:0007669"/>
    <property type="project" value="InterPro"/>
</dbReference>
<dbReference type="Proteomes" id="UP000775213">
    <property type="component" value="Unassembled WGS sequence"/>
</dbReference>
<reference evidence="3" key="2">
    <citation type="submission" date="2021-03" db="EMBL/GenBank/DDBJ databases">
        <authorList>
            <person name="Zhang Y."/>
            <person name="Zhang G.-Q."/>
            <person name="Huang T."/>
            <person name="Niu S.-C."/>
            <person name="Liu Z.-J."/>
        </authorList>
    </citation>
    <scope>NUCLEOTIDE SEQUENCE</scope>
    <source>
        <strain evidence="3">Lindl</strain>
        <tissue evidence="3">Fresh leaves</tissue>
    </source>
</reference>
<dbReference type="EMBL" id="JAGFBR010000005">
    <property type="protein sequence ID" value="KAH0466774.1"/>
    <property type="molecule type" value="Genomic_DNA"/>
</dbReference>
<gene>
    <name evidence="2" type="ORF">IEQ34_004012</name>
    <name evidence="3" type="ORF">IEQ34_004197</name>
</gene>
<evidence type="ECO:0000256" key="1">
    <source>
        <dbReference type="ARBA" id="ARBA00007879"/>
    </source>
</evidence>
<dbReference type="InterPro" id="IPR044842">
    <property type="entry name" value="ALKBH9B/ALKBH10B-like"/>
</dbReference>
<evidence type="ECO:0000313" key="4">
    <source>
        <dbReference type="Proteomes" id="UP000775213"/>
    </source>
</evidence>
<comment type="caution">
    <text evidence="3">The sequence shown here is derived from an EMBL/GenBank/DDBJ whole genome shotgun (WGS) entry which is preliminary data.</text>
</comment>
<organism evidence="3 4">
    <name type="scientific">Dendrobium chrysotoxum</name>
    <name type="common">Orchid</name>
    <dbReference type="NCBI Taxonomy" id="161865"/>
    <lineage>
        <taxon>Eukaryota</taxon>
        <taxon>Viridiplantae</taxon>
        <taxon>Streptophyta</taxon>
        <taxon>Embryophyta</taxon>
        <taxon>Tracheophyta</taxon>
        <taxon>Spermatophyta</taxon>
        <taxon>Magnoliopsida</taxon>
        <taxon>Liliopsida</taxon>
        <taxon>Asparagales</taxon>
        <taxon>Orchidaceae</taxon>
        <taxon>Epidendroideae</taxon>
        <taxon>Malaxideae</taxon>
        <taxon>Dendrobiinae</taxon>
        <taxon>Dendrobium</taxon>
    </lineage>
</organism>
<sequence>MRGKDGLDGLQYNSNVVITMRLSVLVLNGNGTDLAKYYIPAVSCKRISVTFRKMDKAKRPHNFKLDLDLQI</sequence>
<comment type="similarity">
    <text evidence="1">Belongs to the alkB family.</text>
</comment>
<reference evidence="3 4" key="1">
    <citation type="journal article" date="2021" name="Hortic Res">
        <title>Chromosome-scale assembly of the Dendrobium chrysotoxum genome enhances the understanding of orchid evolution.</title>
        <authorList>
            <person name="Zhang Y."/>
            <person name="Zhang G.Q."/>
            <person name="Zhang D."/>
            <person name="Liu X.D."/>
            <person name="Xu X.Y."/>
            <person name="Sun W.H."/>
            <person name="Yu X."/>
            <person name="Zhu X."/>
            <person name="Wang Z.W."/>
            <person name="Zhao X."/>
            <person name="Zhong W.Y."/>
            <person name="Chen H."/>
            <person name="Yin W.L."/>
            <person name="Huang T."/>
            <person name="Niu S.C."/>
            <person name="Liu Z.J."/>
        </authorList>
    </citation>
    <scope>NUCLEOTIDE SEQUENCE [LARGE SCALE GENOMIC DNA]</scope>
    <source>
        <strain evidence="3">Lindl</strain>
    </source>
</reference>
<keyword evidence="4" id="KW-1185">Reference proteome</keyword>
<dbReference type="GO" id="GO:0003729">
    <property type="term" value="F:mRNA binding"/>
    <property type="evidence" value="ECO:0007669"/>
    <property type="project" value="InterPro"/>
</dbReference>
<proteinExistence type="inferred from homology"/>
<dbReference type="PANTHER" id="PTHR31447">
    <property type="entry name" value="HYDROXYPROLINE-RICH GLYCOPROTEIN FAMILY PROTEIN-RELATED"/>
    <property type="match status" value="1"/>
</dbReference>